<organism evidence="1 2">
    <name type="scientific">Siminovitchia fortis</name>
    <dbReference type="NCBI Taxonomy" id="254758"/>
    <lineage>
        <taxon>Bacteria</taxon>
        <taxon>Bacillati</taxon>
        <taxon>Bacillota</taxon>
        <taxon>Bacilli</taxon>
        <taxon>Bacillales</taxon>
        <taxon>Bacillaceae</taxon>
        <taxon>Siminovitchia</taxon>
    </lineage>
</organism>
<dbReference type="GeneID" id="56390305"/>
<evidence type="ECO:0000313" key="2">
    <source>
        <dbReference type="Proteomes" id="UP000273811"/>
    </source>
</evidence>
<comment type="caution">
    <text evidence="1">The sequence shown here is derived from an EMBL/GenBank/DDBJ whole genome shotgun (WGS) entry which is preliminary data.</text>
</comment>
<dbReference type="Proteomes" id="UP000273811">
    <property type="component" value="Unassembled WGS sequence"/>
</dbReference>
<keyword evidence="2" id="KW-1185">Reference proteome</keyword>
<protein>
    <submittedName>
        <fullName evidence="1">Uncharacterized protein</fullName>
    </submittedName>
</protein>
<gene>
    <name evidence="1" type="ORF">D4N35_016555</name>
</gene>
<proteinExistence type="predicted"/>
<dbReference type="AlphaFoldDB" id="A0A443IJK0"/>
<name>A0A443IJK0_9BACI</name>
<dbReference type="EMBL" id="QYTU02000055">
    <property type="protein sequence ID" value="RWR04696.1"/>
    <property type="molecule type" value="Genomic_DNA"/>
</dbReference>
<evidence type="ECO:0000313" key="1">
    <source>
        <dbReference type="EMBL" id="RWR04696.1"/>
    </source>
</evidence>
<sequence>MSAIKEYDRYDILSSQFPFKKIPVDCSEYDSLKRIFHFLLEHTDIYYLVFLKEEMLVQYLKYHQSMHFRLISFAQAVSDIKIFTLYLRNNKRINKELKLDVSLQNYNFWINL</sequence>
<accession>A0A443IJK0</accession>
<reference evidence="1" key="1">
    <citation type="submission" date="2018-12" db="EMBL/GenBank/DDBJ databases">
        <authorList>
            <person name="Sun L."/>
            <person name="Chen Z."/>
        </authorList>
    </citation>
    <scope>NUCLEOTIDE SEQUENCE [LARGE SCALE GENOMIC DNA]</scope>
    <source>
        <strain evidence="1">DSM 16012</strain>
    </source>
</reference>
<dbReference type="RefSeq" id="WP_120075675.1">
    <property type="nucleotide sequence ID" value="NZ_CP126113.1"/>
</dbReference>
<dbReference type="OrthoDB" id="2894465at2"/>